<dbReference type="Pfam" id="PF00117">
    <property type="entry name" value="GATase"/>
    <property type="match status" value="1"/>
</dbReference>
<keyword evidence="1 3" id="KW-0315">Glutamine amidotransferase</keyword>
<dbReference type="OrthoDB" id="9804328at2"/>
<reference evidence="3 4" key="1">
    <citation type="journal article" date="2017" name="ISME J.">
        <title>Grape pomace compost harbors organohalide-respiring Dehalogenimonas species with novel reductive dehalogenase genes.</title>
        <authorList>
            <person name="Yang Y."/>
            <person name="Higgins S.A."/>
            <person name="Yan J."/>
            <person name="Simsir B."/>
            <person name="Chourey K."/>
            <person name="Iyer R."/>
            <person name="Hettich R.L."/>
            <person name="Baldwin B."/>
            <person name="Ogles D.M."/>
            <person name="Loffler F.E."/>
        </authorList>
    </citation>
    <scope>NUCLEOTIDE SEQUENCE [LARGE SCALE GENOMIC DNA]</scope>
    <source>
        <strain evidence="3 4">GP</strain>
    </source>
</reference>
<dbReference type="NCBIfam" id="TIGR00566">
    <property type="entry name" value="trpG_papA"/>
    <property type="match status" value="1"/>
</dbReference>
<dbReference type="PANTHER" id="PTHR43418">
    <property type="entry name" value="MULTIFUNCTIONAL TRYPTOPHAN BIOSYNTHESIS PROTEIN-RELATED"/>
    <property type="match status" value="1"/>
</dbReference>
<keyword evidence="3" id="KW-0456">Lyase</keyword>
<dbReference type="RefSeq" id="WP_102331856.1">
    <property type="nucleotide sequence ID" value="NZ_CP058566.2"/>
</dbReference>
<dbReference type="InterPro" id="IPR050472">
    <property type="entry name" value="Anth_synth/Amidotransfase"/>
</dbReference>
<dbReference type="AlphaFoldDB" id="A0A2P5P839"/>
<proteinExistence type="predicted"/>
<comment type="caution">
    <text evidence="3">The sequence shown here is derived from an EMBL/GenBank/DDBJ whole genome shotgun (WGS) entry which is preliminary data.</text>
</comment>
<dbReference type="PANTHER" id="PTHR43418:SF4">
    <property type="entry name" value="MULTIFUNCTIONAL TRYPTOPHAN BIOSYNTHESIS PROTEIN"/>
    <property type="match status" value="1"/>
</dbReference>
<dbReference type="GO" id="GO:0000162">
    <property type="term" value="P:L-tryptophan biosynthetic process"/>
    <property type="evidence" value="ECO:0007669"/>
    <property type="project" value="TreeGrafter"/>
</dbReference>
<dbReference type="SUPFAM" id="SSF52317">
    <property type="entry name" value="Class I glutamine amidotransferase-like"/>
    <property type="match status" value="1"/>
</dbReference>
<dbReference type="PRINTS" id="PR00096">
    <property type="entry name" value="GATASE"/>
</dbReference>
<evidence type="ECO:0000259" key="2">
    <source>
        <dbReference type="Pfam" id="PF00117"/>
    </source>
</evidence>
<dbReference type="PRINTS" id="PR00099">
    <property type="entry name" value="CPSGATASE"/>
</dbReference>
<dbReference type="GO" id="GO:0005829">
    <property type="term" value="C:cytosol"/>
    <property type="evidence" value="ECO:0007669"/>
    <property type="project" value="TreeGrafter"/>
</dbReference>
<keyword evidence="4" id="KW-1185">Reference proteome</keyword>
<gene>
    <name evidence="3" type="ORF">JP09_004195</name>
</gene>
<dbReference type="InterPro" id="IPR017926">
    <property type="entry name" value="GATASE"/>
</dbReference>
<dbReference type="InterPro" id="IPR006221">
    <property type="entry name" value="TrpG/PapA_dom"/>
</dbReference>
<dbReference type="InterPro" id="IPR029062">
    <property type="entry name" value="Class_I_gatase-like"/>
</dbReference>
<dbReference type="FunFam" id="3.40.50.880:FF:000003">
    <property type="entry name" value="Anthranilate synthase component II"/>
    <property type="match status" value="1"/>
</dbReference>
<dbReference type="Proteomes" id="UP000235653">
    <property type="component" value="Unassembled WGS sequence"/>
</dbReference>
<dbReference type="EC" id="4.1.3.27" evidence="3"/>
<organism evidence="3 4">
    <name type="scientific">Dehalogenimonas etheniformans</name>
    <dbReference type="NCBI Taxonomy" id="1536648"/>
    <lineage>
        <taxon>Bacteria</taxon>
        <taxon>Bacillati</taxon>
        <taxon>Chloroflexota</taxon>
        <taxon>Dehalococcoidia</taxon>
        <taxon>Dehalococcoidales</taxon>
        <taxon>Dehalococcoidaceae</taxon>
        <taxon>Dehalogenimonas</taxon>
    </lineage>
</organism>
<dbReference type="PRINTS" id="PR00097">
    <property type="entry name" value="ANTSNTHASEII"/>
</dbReference>
<dbReference type="Gene3D" id="3.40.50.880">
    <property type="match status" value="1"/>
</dbReference>
<dbReference type="GO" id="GO:0004049">
    <property type="term" value="F:anthranilate synthase activity"/>
    <property type="evidence" value="ECO:0007669"/>
    <property type="project" value="UniProtKB-EC"/>
</dbReference>
<name>A0A2P5P839_9CHLR</name>
<evidence type="ECO:0000256" key="1">
    <source>
        <dbReference type="ARBA" id="ARBA00022962"/>
    </source>
</evidence>
<evidence type="ECO:0000313" key="3">
    <source>
        <dbReference type="EMBL" id="PPD58449.1"/>
    </source>
</evidence>
<dbReference type="EMBL" id="JQAN02000007">
    <property type="protein sequence ID" value="PPD58449.1"/>
    <property type="molecule type" value="Genomic_DNA"/>
</dbReference>
<dbReference type="CDD" id="cd01743">
    <property type="entry name" value="GATase1_Anthranilate_Synthase"/>
    <property type="match status" value="1"/>
</dbReference>
<sequence>MILLIDNYDSFTYNLFQVLCQLGAKVVVKRNDEIDIAGIEALAPEKIVVSPGPSSPTRAGISNDVIRYFGPKMPVLGVCLGHQCLGYVYGGEVVRAKSVMHGKASTIEHTGTGVFKGLPPKFSAIRYHSLAVCQETLPDCLEVTAWTNDGEIMGLKHRQYPVQGVQFHPESFMSEHGHDILRNFLEGDSK</sequence>
<dbReference type="PROSITE" id="PS51273">
    <property type="entry name" value="GATASE_TYPE_1"/>
    <property type="match status" value="1"/>
</dbReference>
<protein>
    <submittedName>
        <fullName evidence="3">Type 1 glutamine amidotransferase</fullName>
        <ecNumber evidence="3">4.1.3.27</ecNumber>
    </submittedName>
</protein>
<evidence type="ECO:0000313" key="4">
    <source>
        <dbReference type="Proteomes" id="UP000235653"/>
    </source>
</evidence>
<accession>A0A2P5P839</accession>
<feature type="domain" description="Glutamine amidotransferase" evidence="2">
    <location>
        <begin position="3"/>
        <end position="185"/>
    </location>
</feature>
<dbReference type="GO" id="GO:0016740">
    <property type="term" value="F:transferase activity"/>
    <property type="evidence" value="ECO:0007669"/>
    <property type="project" value="UniProtKB-KW"/>
</dbReference>